<sequence>MQDQMVRRETLAALGELVGGLMHELSTPIGTAITSLSYLDTEVKSLTSETEADTSVYDEAYNITFSNLERAITNIDTFRIINMDQATLEMRRIKVDDYMKEIILSLKPKLKKTSHHIDLKCDPQLFAVTTPGILSQIMTNLILNSLKHGFEGIQSGHITIDISKSGQTLT</sequence>
<comment type="caution">
    <text evidence="1">The sequence shown here is derived from an EMBL/GenBank/DDBJ whole genome shotgun (WGS) entry which is preliminary data.</text>
</comment>
<dbReference type="Proteomes" id="UP001057375">
    <property type="component" value="Unassembled WGS sequence"/>
</dbReference>
<protein>
    <submittedName>
        <fullName evidence="1">Hybrid sensor histidine kinase/response regulator</fullName>
    </submittedName>
</protein>
<dbReference type="PANTHER" id="PTHR43065">
    <property type="entry name" value="SENSOR HISTIDINE KINASE"/>
    <property type="match status" value="1"/>
</dbReference>
<dbReference type="SUPFAM" id="SSF55874">
    <property type="entry name" value="ATPase domain of HSP90 chaperone/DNA topoisomerase II/histidine kinase"/>
    <property type="match status" value="1"/>
</dbReference>
<dbReference type="PANTHER" id="PTHR43065:SF47">
    <property type="match status" value="1"/>
</dbReference>
<dbReference type="GO" id="GO:0016301">
    <property type="term" value="F:kinase activity"/>
    <property type="evidence" value="ECO:0007669"/>
    <property type="project" value="UniProtKB-KW"/>
</dbReference>
<feature type="non-terminal residue" evidence="1">
    <location>
        <position position="170"/>
    </location>
</feature>
<keyword evidence="1" id="KW-0418">Kinase</keyword>
<keyword evidence="2" id="KW-1185">Reference proteome</keyword>
<evidence type="ECO:0000313" key="2">
    <source>
        <dbReference type="Proteomes" id="UP001057375"/>
    </source>
</evidence>
<evidence type="ECO:0000313" key="1">
    <source>
        <dbReference type="EMBL" id="GKT34043.1"/>
    </source>
</evidence>
<dbReference type="EMBL" id="BQXS01003334">
    <property type="protein sequence ID" value="GKT34043.1"/>
    <property type="molecule type" value="Genomic_DNA"/>
</dbReference>
<organism evidence="1 2">
    <name type="scientific">Aduncisulcus paluster</name>
    <dbReference type="NCBI Taxonomy" id="2918883"/>
    <lineage>
        <taxon>Eukaryota</taxon>
        <taxon>Metamonada</taxon>
        <taxon>Carpediemonas-like organisms</taxon>
        <taxon>Aduncisulcus</taxon>
    </lineage>
</organism>
<proteinExistence type="predicted"/>
<name>A0ABQ5KNG8_9EUKA</name>
<dbReference type="InterPro" id="IPR036890">
    <property type="entry name" value="HATPase_C_sf"/>
</dbReference>
<reference evidence="1" key="1">
    <citation type="submission" date="2022-03" db="EMBL/GenBank/DDBJ databases">
        <title>Draft genome sequence of Aduncisulcus paluster, a free-living microaerophilic Fornicata.</title>
        <authorList>
            <person name="Yuyama I."/>
            <person name="Kume K."/>
            <person name="Tamura T."/>
            <person name="Inagaki Y."/>
            <person name="Hashimoto T."/>
        </authorList>
    </citation>
    <scope>NUCLEOTIDE SEQUENCE</scope>
    <source>
        <strain evidence="1">NY0171</strain>
    </source>
</reference>
<dbReference type="Gene3D" id="3.30.565.10">
    <property type="entry name" value="Histidine kinase-like ATPase, C-terminal domain"/>
    <property type="match status" value="1"/>
</dbReference>
<keyword evidence="1" id="KW-0808">Transferase</keyword>
<dbReference type="Gene3D" id="1.10.287.130">
    <property type="match status" value="1"/>
</dbReference>
<gene>
    <name evidence="1" type="ORF">ADUPG1_002730</name>
</gene>
<accession>A0ABQ5KNG8</accession>